<keyword evidence="4" id="KW-1185">Reference proteome</keyword>
<feature type="region of interest" description="Disordered" evidence="1">
    <location>
        <begin position="1"/>
        <end position="95"/>
    </location>
</feature>
<name>A0AAV5RBQ6_PICKL</name>
<evidence type="ECO:0000313" key="3">
    <source>
        <dbReference type="EMBL" id="GMM48899.1"/>
    </source>
</evidence>
<evidence type="ECO:0000313" key="4">
    <source>
        <dbReference type="Proteomes" id="UP001378960"/>
    </source>
</evidence>
<organism evidence="3 4">
    <name type="scientific">Pichia kluyveri</name>
    <name type="common">Yeast</name>
    <dbReference type="NCBI Taxonomy" id="36015"/>
    <lineage>
        <taxon>Eukaryota</taxon>
        <taxon>Fungi</taxon>
        <taxon>Dikarya</taxon>
        <taxon>Ascomycota</taxon>
        <taxon>Saccharomycotina</taxon>
        <taxon>Pichiomycetes</taxon>
        <taxon>Pichiales</taxon>
        <taxon>Pichiaceae</taxon>
        <taxon>Pichia</taxon>
    </lineage>
</organism>
<feature type="compositionally biased region" description="Acidic residues" evidence="1">
    <location>
        <begin position="77"/>
        <end position="95"/>
    </location>
</feature>
<feature type="domain" description="Transcription regulator Rua1 C-terminal" evidence="2">
    <location>
        <begin position="225"/>
        <end position="348"/>
    </location>
</feature>
<comment type="caution">
    <text evidence="3">The sequence shown here is derived from an EMBL/GenBank/DDBJ whole genome shotgun (WGS) entry which is preliminary data.</text>
</comment>
<dbReference type="EMBL" id="BTGB01000009">
    <property type="protein sequence ID" value="GMM48899.1"/>
    <property type="molecule type" value="Genomic_DNA"/>
</dbReference>
<dbReference type="AlphaFoldDB" id="A0AAV5RBQ6"/>
<accession>A0AAV5RBQ6</accession>
<dbReference type="InterPro" id="IPR028012">
    <property type="entry name" value="Rua1_C"/>
</dbReference>
<gene>
    <name evidence="3" type="ORF">DAPK24_054970</name>
</gene>
<feature type="compositionally biased region" description="Polar residues" evidence="1">
    <location>
        <begin position="1"/>
        <end position="70"/>
    </location>
</feature>
<sequence>MNNFTRVHNMDQSGYFNDPNTPNINYTQGYPQQYSQDHNPNISEGTKQNFPQNREFSRSPNFLVNDTQNIRGHKIEVDDEEEEEESESDPDSDENFIETATSDIQHNSLPVYHHNQHGNNPSMSQQHSNAEYITTTPNVQHQHRQFKTLGVLSTSTTSSKPYPHFLCDGCQKISDTCYFCFQKEPNFKRKINQFELYNQPNKVNINDVVRNCDKNYIYEENVDNVDKIYDPYITRCKIDDDIVNGRKVKKDHPGFCRYCLLMDNWNENFYERNNSRYRGHMINTHGIHPNGSRVKLPANGIYCYKWIRNHWFETSGFYCPYDGCLETFTIGEKGHGFHEYLRHWSKKHA</sequence>
<dbReference type="Pfam" id="PF14616">
    <property type="entry name" value="Rua1_C"/>
    <property type="match status" value="1"/>
</dbReference>
<evidence type="ECO:0000256" key="1">
    <source>
        <dbReference type="SAM" id="MobiDB-lite"/>
    </source>
</evidence>
<reference evidence="3 4" key="1">
    <citation type="journal article" date="2023" name="Elife">
        <title>Identification of key yeast species and microbe-microbe interactions impacting larval growth of Drosophila in the wild.</title>
        <authorList>
            <person name="Mure A."/>
            <person name="Sugiura Y."/>
            <person name="Maeda R."/>
            <person name="Honda K."/>
            <person name="Sakurai N."/>
            <person name="Takahashi Y."/>
            <person name="Watada M."/>
            <person name="Katoh T."/>
            <person name="Gotoh A."/>
            <person name="Gotoh Y."/>
            <person name="Taniguchi I."/>
            <person name="Nakamura K."/>
            <person name="Hayashi T."/>
            <person name="Katayama T."/>
            <person name="Uemura T."/>
            <person name="Hattori Y."/>
        </authorList>
    </citation>
    <scope>NUCLEOTIDE SEQUENCE [LARGE SCALE GENOMIC DNA]</scope>
    <source>
        <strain evidence="3 4">PK-24</strain>
    </source>
</reference>
<proteinExistence type="predicted"/>
<evidence type="ECO:0000259" key="2">
    <source>
        <dbReference type="Pfam" id="PF14616"/>
    </source>
</evidence>
<protein>
    <recommendedName>
        <fullName evidence="2">Transcription regulator Rua1 C-terminal domain-containing protein</fullName>
    </recommendedName>
</protein>
<dbReference type="Proteomes" id="UP001378960">
    <property type="component" value="Unassembled WGS sequence"/>
</dbReference>